<feature type="signal peptide" evidence="11">
    <location>
        <begin position="1"/>
        <end position="23"/>
    </location>
</feature>
<evidence type="ECO:0000256" key="1">
    <source>
        <dbReference type="ARBA" id="ARBA00011073"/>
    </source>
</evidence>
<keyword evidence="15" id="KW-1185">Reference proteome</keyword>
<dbReference type="SUPFAM" id="SSF52025">
    <property type="entry name" value="PA domain"/>
    <property type="match status" value="1"/>
</dbReference>
<dbReference type="STRING" id="930117.SAMN05216225_10513"/>
<feature type="domain" description="Peptidase S8/S53" evidence="12">
    <location>
        <begin position="125"/>
        <end position="498"/>
    </location>
</feature>
<dbReference type="GO" id="GO:0004252">
    <property type="term" value="F:serine-type endopeptidase activity"/>
    <property type="evidence" value="ECO:0007669"/>
    <property type="project" value="UniProtKB-UniRule"/>
</dbReference>
<evidence type="ECO:0000256" key="5">
    <source>
        <dbReference type="ARBA" id="ARBA00022729"/>
    </source>
</evidence>
<feature type="active site" description="Charge relay system" evidence="8 9">
    <location>
        <position position="460"/>
    </location>
</feature>
<dbReference type="PROSITE" id="PS00137">
    <property type="entry name" value="SUBTILASE_HIS"/>
    <property type="match status" value="1"/>
</dbReference>
<evidence type="ECO:0000256" key="3">
    <source>
        <dbReference type="ARBA" id="ARBA00022525"/>
    </source>
</evidence>
<dbReference type="GO" id="GO:0006508">
    <property type="term" value="P:proteolysis"/>
    <property type="evidence" value="ECO:0007669"/>
    <property type="project" value="UniProtKB-KW"/>
</dbReference>
<feature type="active site" description="Charge relay system" evidence="8 9">
    <location>
        <position position="134"/>
    </location>
</feature>
<keyword evidence="2" id="KW-0134">Cell wall</keyword>
<evidence type="ECO:0000256" key="4">
    <source>
        <dbReference type="ARBA" id="ARBA00022670"/>
    </source>
</evidence>
<dbReference type="Pfam" id="PF00082">
    <property type="entry name" value="Peptidase_S8"/>
    <property type="match status" value="1"/>
</dbReference>
<feature type="chain" id="PRO_5012047773" evidence="11">
    <location>
        <begin position="24"/>
        <end position="727"/>
    </location>
</feature>
<dbReference type="Proteomes" id="UP000183988">
    <property type="component" value="Unassembled WGS sequence"/>
</dbReference>
<organism evidence="14 15">
    <name type="scientific">Ornithinibacillus halophilus</name>
    <dbReference type="NCBI Taxonomy" id="930117"/>
    <lineage>
        <taxon>Bacteria</taxon>
        <taxon>Bacillati</taxon>
        <taxon>Bacillota</taxon>
        <taxon>Bacilli</taxon>
        <taxon>Bacillales</taxon>
        <taxon>Bacillaceae</taxon>
        <taxon>Ornithinibacillus</taxon>
    </lineage>
</organism>
<keyword evidence="5 11" id="KW-0732">Signal</keyword>
<keyword evidence="4 9" id="KW-0645">Protease</keyword>
<evidence type="ECO:0000256" key="10">
    <source>
        <dbReference type="RuleBase" id="RU003355"/>
    </source>
</evidence>
<proteinExistence type="inferred from homology"/>
<dbReference type="Gene3D" id="3.40.50.200">
    <property type="entry name" value="Peptidase S8/S53 domain"/>
    <property type="match status" value="1"/>
</dbReference>
<feature type="active site" description="Charge relay system" evidence="8 9">
    <location>
        <position position="174"/>
    </location>
</feature>
<evidence type="ECO:0000256" key="11">
    <source>
        <dbReference type="SAM" id="SignalP"/>
    </source>
</evidence>
<dbReference type="InterPro" id="IPR050131">
    <property type="entry name" value="Peptidase_S8_subtilisin-like"/>
</dbReference>
<evidence type="ECO:0000256" key="9">
    <source>
        <dbReference type="PROSITE-ProRule" id="PRU01240"/>
    </source>
</evidence>
<dbReference type="PROSITE" id="PS00138">
    <property type="entry name" value="SUBTILASE_SER"/>
    <property type="match status" value="1"/>
</dbReference>
<comment type="similarity">
    <text evidence="1 9 10">Belongs to the peptidase S8 family.</text>
</comment>
<dbReference type="InterPro" id="IPR000209">
    <property type="entry name" value="Peptidase_S8/S53_dom"/>
</dbReference>
<gene>
    <name evidence="14" type="ORF">SAMN05216225_10513</name>
</gene>
<dbReference type="InterPro" id="IPR046450">
    <property type="entry name" value="PA_dom_sf"/>
</dbReference>
<dbReference type="PROSITE" id="PS00136">
    <property type="entry name" value="SUBTILASE_ASP"/>
    <property type="match status" value="1"/>
</dbReference>
<dbReference type="Pfam" id="PF02225">
    <property type="entry name" value="PA"/>
    <property type="match status" value="1"/>
</dbReference>
<dbReference type="PROSITE" id="PS51892">
    <property type="entry name" value="SUBTILASE"/>
    <property type="match status" value="1"/>
</dbReference>
<keyword evidence="3" id="KW-0964">Secreted</keyword>
<feature type="domain" description="PA" evidence="13">
    <location>
        <begin position="327"/>
        <end position="397"/>
    </location>
</feature>
<evidence type="ECO:0000256" key="8">
    <source>
        <dbReference type="PIRSR" id="PIRSR615500-1"/>
    </source>
</evidence>
<name>A0A1M5LV84_9BACI</name>
<keyword evidence="7 9" id="KW-0720">Serine protease</keyword>
<dbReference type="CDD" id="cd07474">
    <property type="entry name" value="Peptidases_S8_subtilisin_Vpr-like"/>
    <property type="match status" value="1"/>
</dbReference>
<dbReference type="PANTHER" id="PTHR43806:SF65">
    <property type="entry name" value="SERINE PROTEASE APRX"/>
    <property type="match status" value="1"/>
</dbReference>
<evidence type="ECO:0000259" key="13">
    <source>
        <dbReference type="Pfam" id="PF02225"/>
    </source>
</evidence>
<dbReference type="SUPFAM" id="SSF52743">
    <property type="entry name" value="Subtilisin-like"/>
    <property type="match status" value="1"/>
</dbReference>
<accession>A0A1M5LV84</accession>
<dbReference type="PANTHER" id="PTHR43806">
    <property type="entry name" value="PEPTIDASE S8"/>
    <property type="match status" value="1"/>
</dbReference>
<keyword evidence="6 9" id="KW-0378">Hydrolase</keyword>
<dbReference type="EMBL" id="FQVW01000051">
    <property type="protein sequence ID" value="SHG68925.1"/>
    <property type="molecule type" value="Genomic_DNA"/>
</dbReference>
<dbReference type="InterPro" id="IPR022398">
    <property type="entry name" value="Peptidase_S8_His-AS"/>
</dbReference>
<dbReference type="InterPro" id="IPR023827">
    <property type="entry name" value="Peptidase_S8_Asp-AS"/>
</dbReference>
<evidence type="ECO:0000313" key="14">
    <source>
        <dbReference type="EMBL" id="SHG68925.1"/>
    </source>
</evidence>
<evidence type="ECO:0000256" key="6">
    <source>
        <dbReference type="ARBA" id="ARBA00022801"/>
    </source>
</evidence>
<evidence type="ECO:0000256" key="7">
    <source>
        <dbReference type="ARBA" id="ARBA00022825"/>
    </source>
</evidence>
<dbReference type="AlphaFoldDB" id="A0A1M5LV84"/>
<evidence type="ECO:0000313" key="15">
    <source>
        <dbReference type="Proteomes" id="UP000183988"/>
    </source>
</evidence>
<dbReference type="Gene3D" id="3.50.30.30">
    <property type="match status" value="1"/>
</dbReference>
<dbReference type="InterPro" id="IPR023828">
    <property type="entry name" value="Peptidase_S8_Ser-AS"/>
</dbReference>
<protein>
    <submittedName>
        <fullName evidence="14">Minor extracellular serine protease Vpr</fullName>
    </submittedName>
</protein>
<evidence type="ECO:0000256" key="2">
    <source>
        <dbReference type="ARBA" id="ARBA00022512"/>
    </source>
</evidence>
<dbReference type="InterPro" id="IPR003137">
    <property type="entry name" value="PA_domain"/>
</dbReference>
<reference evidence="14 15" key="1">
    <citation type="submission" date="2016-11" db="EMBL/GenBank/DDBJ databases">
        <authorList>
            <person name="Jaros S."/>
            <person name="Januszkiewicz K."/>
            <person name="Wedrychowicz H."/>
        </authorList>
    </citation>
    <scope>NUCLEOTIDE SEQUENCE [LARGE SCALE GENOMIC DNA]</scope>
    <source>
        <strain evidence="14 15">IBRC-M 10683</strain>
    </source>
</reference>
<dbReference type="InterPro" id="IPR036852">
    <property type="entry name" value="Peptidase_S8/S53_dom_sf"/>
</dbReference>
<sequence>MRKLCIVLLLPLMLLTNSMVVQGHELESVIIEVEGDPEEHKKHIESHYPFVEIVATYNQLFNGIAIRAEPKQLSKMDSLDFIKAIHPVERYEVNSPKKEPLSMDEVETDSELVMPSELNTTTYTGKGVQIGVIDTGIDHTHPDLELNYRGGYDLVDLDDNPMESSSEQGMPTLHGSHVAGIIAANGEMKGVAPEAEIYAYRALGPGGVGSSVQVIAAMEQAVKDGMDIINLSLGNSVNGPDYPTSIAVNRAAELGVAVVIANGNNGPELWTVGAPATATNAISVGASAVREIMPYLYEPLANKEISILPMDGSSSWNFKDDFKLAPGDSDKLNGSIALMERGEIPFYDLALEAQQKGAEAILISNNEEGIFLGSIAGEREPVTIPVAAISKEDGEWLQQYSERAHPYIETMYQEINDGIASFSSRGPVTVNWEIKPDIIAPGTNIVSTVPGGYQALQGTSMAAPHVAGAIALLKEAHPNWSNEKIVGALKTTALRMEEEDGEPLAPVLQGVGKIDPKQAIETPTIIYNPSMTFGKIDHYKESEIIQLEIENTTNQEQSFYFDIPNKQKGISWKLPPSFTVDAKEKTTIPVEVSITSSFLDKGIHQGWLSLIGVDKNYHLPYVFINETADYPKASGFEFVLKPFSDDEYMYRLYLTEAVRKVAVELYEPGTLIHNRNLLEVDGNEAGMIEGFIDKKDIGEPGSYHALVTVQLEDGTYDSFQTELFIEP</sequence>
<evidence type="ECO:0000259" key="12">
    <source>
        <dbReference type="Pfam" id="PF00082"/>
    </source>
</evidence>
<dbReference type="InterPro" id="IPR015500">
    <property type="entry name" value="Peptidase_S8_subtilisin-rel"/>
</dbReference>
<dbReference type="InterPro" id="IPR034213">
    <property type="entry name" value="S8_Vpr-like"/>
</dbReference>
<dbReference type="PRINTS" id="PR00723">
    <property type="entry name" value="SUBTILISIN"/>
</dbReference>